<keyword evidence="15 19" id="KW-0496">Mitochondrion</keyword>
<feature type="binding site" description="axial binding residue" evidence="18">
    <location>
        <position position="84"/>
    </location>
    <ligand>
        <name>heme b</name>
        <dbReference type="ChEBI" id="CHEBI:60344"/>
        <label>b562</label>
    </ligand>
    <ligandPart>
        <name>Fe</name>
        <dbReference type="ChEBI" id="CHEBI:18248"/>
    </ligandPart>
</feature>
<dbReference type="Gene3D" id="1.20.810.10">
    <property type="entry name" value="Cytochrome Bc1 Complex, Chain C"/>
    <property type="match status" value="1"/>
</dbReference>
<evidence type="ECO:0000256" key="3">
    <source>
        <dbReference type="ARBA" id="ARBA00011649"/>
    </source>
</evidence>
<dbReference type="InterPro" id="IPR048259">
    <property type="entry name" value="Cytochrome_b_N_euk/bac"/>
</dbReference>
<comment type="similarity">
    <text evidence="19">Belongs to the cytochrome b family.</text>
</comment>
<dbReference type="CDD" id="cd00284">
    <property type="entry name" value="Cytochrome_b_N"/>
    <property type="match status" value="1"/>
</dbReference>
<evidence type="ECO:0000256" key="17">
    <source>
        <dbReference type="PIRSR" id="PIRSR038885-1"/>
    </source>
</evidence>
<gene>
    <name evidence="22" type="primary">CYTB</name>
</gene>
<comment type="cofactor">
    <cofactor evidence="19">
        <name>heme b</name>
        <dbReference type="ChEBI" id="CHEBI:60344"/>
    </cofactor>
    <text evidence="19">Binds 2 heme groups non-covalently.</text>
</comment>
<keyword evidence="6 18" id="KW-0349">Heme</keyword>
<dbReference type="SUPFAM" id="SSF81342">
    <property type="entry name" value="Transmembrane di-heme cytochromes"/>
    <property type="match status" value="1"/>
</dbReference>
<dbReference type="GO" id="GO:0016491">
    <property type="term" value="F:oxidoreductase activity"/>
    <property type="evidence" value="ECO:0007669"/>
    <property type="project" value="UniProtKB-UniRule"/>
</dbReference>
<evidence type="ECO:0000256" key="11">
    <source>
        <dbReference type="ARBA" id="ARBA00022982"/>
    </source>
</evidence>
<feature type="transmembrane region" description="Helical" evidence="19">
    <location>
        <begin position="224"/>
        <end position="249"/>
    </location>
</feature>
<dbReference type="PANTHER" id="PTHR19271:SF16">
    <property type="entry name" value="CYTOCHROME B"/>
    <property type="match status" value="1"/>
</dbReference>
<proteinExistence type="inferred from homology"/>
<evidence type="ECO:0000256" key="16">
    <source>
        <dbReference type="ARBA" id="ARBA00023136"/>
    </source>
</evidence>
<feature type="transmembrane region" description="Helical" evidence="19">
    <location>
        <begin position="30"/>
        <end position="57"/>
    </location>
</feature>
<comment type="subunit">
    <text evidence="3">The main subunits of complex b-c1 are: cytochrome b, cytochrome c1 and the Rieske protein.</text>
</comment>
<dbReference type="InterPro" id="IPR005797">
    <property type="entry name" value="Cyt_b/b6_N"/>
</dbReference>
<geneLocation type="mitochondrion" evidence="22"/>
<keyword evidence="8 19" id="KW-0812">Transmembrane</keyword>
<dbReference type="EMBL" id="MW793907">
    <property type="protein sequence ID" value="UJY97334.2"/>
    <property type="molecule type" value="Genomic_DNA"/>
</dbReference>
<dbReference type="InterPro" id="IPR016174">
    <property type="entry name" value="Di-haem_cyt_TM"/>
</dbReference>
<feature type="transmembrane region" description="Helical" evidence="19">
    <location>
        <begin position="146"/>
        <end position="167"/>
    </location>
</feature>
<dbReference type="InterPro" id="IPR027387">
    <property type="entry name" value="Cytb/b6-like_sf"/>
</dbReference>
<dbReference type="GO" id="GO:0006122">
    <property type="term" value="P:mitochondrial electron transport, ubiquinol to cytochrome c"/>
    <property type="evidence" value="ECO:0007669"/>
    <property type="project" value="TreeGrafter"/>
</dbReference>
<feature type="transmembrane region" description="Helical" evidence="19">
    <location>
        <begin position="179"/>
        <end position="203"/>
    </location>
</feature>
<feature type="binding site" description="axial binding residue" evidence="18">
    <location>
        <position position="183"/>
    </location>
    <ligand>
        <name>heme b</name>
        <dbReference type="ChEBI" id="CHEBI:60344"/>
        <label>b562</label>
    </ligand>
    <ligandPart>
        <name>Fe</name>
        <dbReference type="ChEBI" id="CHEBI:18248"/>
    </ligandPart>
</feature>
<dbReference type="PIRSF" id="PIRSF038885">
    <property type="entry name" value="COB"/>
    <property type="match status" value="1"/>
</dbReference>
<sequence>MIMFFFKKNTLFKIMKNSFFHLPTPLNITYMWNFGSLLGLCLMIQTMTGIFLAMQYTPNIMNSFFSVIHISRDINWGWFLRILHSNGASMFFICLYLHIGRGIYYMSYYFYMTWCSGVIILFMTMATAFLGYVLPWGQMSFWGATVITNLLSAIPYLGNLMVVWLWGGFSVENPTLNRFFVFHFVLPFLIMFLVILHLMFLHTTGSNNVLGINSNYKKISFSPFFLLKDLLGFFFFFFFFMIILFYYPFFLGDPDNFLMANPMVTPEHIQPEWYFLFAYAILRSISNKLGGVVMLVMSIFILFFLPFKKKSMMKGLHFYKLNVYFFWIFVIIFFLLTVLGSKPIEYPYVVLTQYLTFFYFFYFFFNEILLYLKDKMIFENKS</sequence>
<comment type="cofactor">
    <cofactor evidence="18">
        <name>heme</name>
        <dbReference type="ChEBI" id="CHEBI:30413"/>
    </cofactor>
    <text evidence="18">Binds 2 heme groups non-covalently.</text>
</comment>
<dbReference type="SUPFAM" id="SSF81648">
    <property type="entry name" value="a domain/subunit of cytochrome bc1 complex (Ubiquinol-cytochrome c reductase)"/>
    <property type="match status" value="1"/>
</dbReference>
<evidence type="ECO:0000259" key="20">
    <source>
        <dbReference type="PROSITE" id="PS51002"/>
    </source>
</evidence>
<feature type="transmembrane region" description="Helical" evidence="19">
    <location>
        <begin position="289"/>
        <end position="307"/>
    </location>
</feature>
<protein>
    <recommendedName>
        <fullName evidence="4 19">Cytochrome b</fullName>
    </recommendedName>
</protein>
<keyword evidence="10" id="KW-0999">Mitochondrion inner membrane</keyword>
<feature type="transmembrane region" description="Helical" evidence="19">
    <location>
        <begin position="78"/>
        <end position="99"/>
    </location>
</feature>
<evidence type="ECO:0000256" key="12">
    <source>
        <dbReference type="ARBA" id="ARBA00022989"/>
    </source>
</evidence>
<evidence type="ECO:0000256" key="6">
    <source>
        <dbReference type="ARBA" id="ARBA00022617"/>
    </source>
</evidence>
<keyword evidence="11 19" id="KW-0249">Electron transport</keyword>
<feature type="transmembrane region" description="Helical" evidence="19">
    <location>
        <begin position="319"/>
        <end position="339"/>
    </location>
</feature>
<evidence type="ECO:0000256" key="8">
    <source>
        <dbReference type="ARBA" id="ARBA00022692"/>
    </source>
</evidence>
<organism evidence="22">
    <name type="scientific">Psephenothrips eriobotryae</name>
    <dbReference type="NCBI Taxonomy" id="2913602"/>
    <lineage>
        <taxon>Eukaryota</taxon>
        <taxon>Metazoa</taxon>
        <taxon>Ecdysozoa</taxon>
        <taxon>Arthropoda</taxon>
        <taxon>Hexapoda</taxon>
        <taxon>Insecta</taxon>
        <taxon>Pterygota</taxon>
        <taxon>Neoptera</taxon>
        <taxon>Paraneoptera</taxon>
        <taxon>Thysanoptera</taxon>
        <taxon>Tubulifera</taxon>
        <taxon>Phlaeothripoidea</taxon>
        <taxon>Phlaeothripidae</taxon>
        <taxon>Phlaeothripinae</taxon>
        <taxon>Psephenothrips</taxon>
    </lineage>
</organism>
<accession>A0A9E6YF15</accession>
<feature type="domain" description="Cytochrome b/b6 C-terminal region profile" evidence="21">
    <location>
        <begin position="211"/>
        <end position="381"/>
    </location>
</feature>
<comment type="function">
    <text evidence="1 19">Component of the ubiquinol-cytochrome c reductase complex (complex III or cytochrome b-c1 complex) that is part of the mitochondrial respiratory chain. The b-c1 complex mediates electron transfer from ubiquinol to cytochrome c. Contributes to the generation of a proton gradient across the mitochondrial membrane that is then used for ATP synthesis.</text>
</comment>
<dbReference type="GO" id="GO:0005743">
    <property type="term" value="C:mitochondrial inner membrane"/>
    <property type="evidence" value="ECO:0007669"/>
    <property type="project" value="UniProtKB-SubCell"/>
</dbReference>
<name>A0A9E6YF15_9NEOP</name>
<evidence type="ECO:0000256" key="18">
    <source>
        <dbReference type="PIRSR" id="PIRSR038885-2"/>
    </source>
</evidence>
<keyword evidence="7 19" id="KW-0679">Respiratory chain</keyword>
<dbReference type="PROSITE" id="PS51003">
    <property type="entry name" value="CYTB_CTER"/>
    <property type="match status" value="1"/>
</dbReference>
<dbReference type="GO" id="GO:0008121">
    <property type="term" value="F:quinol-cytochrome-c reductase activity"/>
    <property type="evidence" value="ECO:0007669"/>
    <property type="project" value="InterPro"/>
</dbReference>
<feature type="transmembrane region" description="Helical" evidence="19">
    <location>
        <begin position="111"/>
        <end position="134"/>
    </location>
</feature>
<keyword evidence="5 19" id="KW-0813">Transport</keyword>
<dbReference type="InterPro" id="IPR005798">
    <property type="entry name" value="Cyt_b/b6_C"/>
</dbReference>
<dbReference type="InterPro" id="IPR036150">
    <property type="entry name" value="Cyt_b/b6_C_sf"/>
</dbReference>
<evidence type="ECO:0000313" key="22">
    <source>
        <dbReference type="EMBL" id="UJY97334.2"/>
    </source>
</evidence>
<dbReference type="GO" id="GO:0045275">
    <property type="term" value="C:respiratory chain complex III"/>
    <property type="evidence" value="ECO:0007669"/>
    <property type="project" value="InterPro"/>
</dbReference>
<evidence type="ECO:0000256" key="14">
    <source>
        <dbReference type="ARBA" id="ARBA00023075"/>
    </source>
</evidence>
<keyword evidence="14" id="KW-0830">Ubiquinone</keyword>
<reference evidence="22" key="1">
    <citation type="submission" date="2021-03" db="EMBL/GenBank/DDBJ databases">
        <title>Studies on the comparative mitochondrial genomics and phylogeny of Phlaeothripidae (Thysanoptera).</title>
        <authorList>
            <person name="Xie D."/>
            <person name="Dang L."/>
        </authorList>
    </citation>
    <scope>NUCLEOTIDE SEQUENCE</scope>
</reference>
<dbReference type="InterPro" id="IPR030689">
    <property type="entry name" value="Cytochrome_b"/>
</dbReference>
<feature type="binding site" evidence="17">
    <location>
        <position position="202"/>
    </location>
    <ligand>
        <name>a ubiquinone</name>
        <dbReference type="ChEBI" id="CHEBI:16389"/>
    </ligand>
</feature>
<dbReference type="Pfam" id="PF00032">
    <property type="entry name" value="Cytochrom_B_C"/>
    <property type="match status" value="1"/>
</dbReference>
<dbReference type="PANTHER" id="PTHR19271">
    <property type="entry name" value="CYTOCHROME B"/>
    <property type="match status" value="1"/>
</dbReference>
<evidence type="ECO:0000256" key="10">
    <source>
        <dbReference type="ARBA" id="ARBA00022792"/>
    </source>
</evidence>
<feature type="binding site" description="axial binding residue" evidence="18">
    <location>
        <position position="98"/>
    </location>
    <ligand>
        <name>heme b</name>
        <dbReference type="ChEBI" id="CHEBI:60344"/>
        <label>b566</label>
    </ligand>
    <ligandPart>
        <name>Fe</name>
        <dbReference type="ChEBI" id="CHEBI:18248"/>
    </ligandPart>
</feature>
<dbReference type="Pfam" id="PF00033">
    <property type="entry name" value="Cytochrome_B"/>
    <property type="match status" value="1"/>
</dbReference>
<dbReference type="PROSITE" id="PS51002">
    <property type="entry name" value="CYTB_NTER"/>
    <property type="match status" value="1"/>
</dbReference>
<evidence type="ECO:0000256" key="2">
    <source>
        <dbReference type="ARBA" id="ARBA00004448"/>
    </source>
</evidence>
<dbReference type="AlphaFoldDB" id="A0A9E6YF15"/>
<keyword evidence="16 19" id="KW-0472">Membrane</keyword>
<evidence type="ECO:0000256" key="13">
    <source>
        <dbReference type="ARBA" id="ARBA00023004"/>
    </source>
</evidence>
<keyword evidence="9 18" id="KW-0479">Metal-binding</keyword>
<evidence type="ECO:0000256" key="7">
    <source>
        <dbReference type="ARBA" id="ARBA00022660"/>
    </source>
</evidence>
<feature type="domain" description="Cytochrome b/b6 N-terminal region profile" evidence="20">
    <location>
        <begin position="2"/>
        <end position="210"/>
    </location>
</feature>
<evidence type="ECO:0000256" key="15">
    <source>
        <dbReference type="ARBA" id="ARBA00023128"/>
    </source>
</evidence>
<evidence type="ECO:0000256" key="4">
    <source>
        <dbReference type="ARBA" id="ARBA00013531"/>
    </source>
</evidence>
<keyword evidence="13 18" id="KW-0408">Iron</keyword>
<feature type="transmembrane region" description="Helical" evidence="19">
    <location>
        <begin position="351"/>
        <end position="372"/>
    </location>
</feature>
<keyword evidence="12 19" id="KW-1133">Transmembrane helix</keyword>
<comment type="subcellular location">
    <subcellularLocation>
        <location evidence="2">Mitochondrion inner membrane</location>
        <topology evidence="2">Multi-pass membrane protein</topology>
    </subcellularLocation>
</comment>
<dbReference type="GO" id="GO:0046872">
    <property type="term" value="F:metal ion binding"/>
    <property type="evidence" value="ECO:0007669"/>
    <property type="project" value="UniProtKB-UniRule"/>
</dbReference>
<evidence type="ECO:0000256" key="5">
    <source>
        <dbReference type="ARBA" id="ARBA00022448"/>
    </source>
</evidence>
<feature type="binding site" description="axial binding residue" evidence="18">
    <location>
        <position position="197"/>
    </location>
    <ligand>
        <name>heme b</name>
        <dbReference type="ChEBI" id="CHEBI:60344"/>
        <label>b566</label>
    </ligand>
    <ligandPart>
        <name>Fe</name>
        <dbReference type="ChEBI" id="CHEBI:18248"/>
    </ligandPart>
</feature>
<evidence type="ECO:0000259" key="21">
    <source>
        <dbReference type="PROSITE" id="PS51003"/>
    </source>
</evidence>
<evidence type="ECO:0000256" key="9">
    <source>
        <dbReference type="ARBA" id="ARBA00022723"/>
    </source>
</evidence>
<evidence type="ECO:0000256" key="1">
    <source>
        <dbReference type="ARBA" id="ARBA00002566"/>
    </source>
</evidence>
<evidence type="ECO:0000256" key="19">
    <source>
        <dbReference type="RuleBase" id="RU362117"/>
    </source>
</evidence>